<protein>
    <submittedName>
        <fullName evidence="2">Uncharacterized protein</fullName>
    </submittedName>
</protein>
<proteinExistence type="predicted"/>
<feature type="non-terminal residue" evidence="2">
    <location>
        <position position="1"/>
    </location>
</feature>
<dbReference type="AlphaFoldDB" id="A0A699JN75"/>
<feature type="region of interest" description="Disordered" evidence="1">
    <location>
        <begin position="289"/>
        <end position="310"/>
    </location>
</feature>
<comment type="caution">
    <text evidence="2">The sequence shown here is derived from an EMBL/GenBank/DDBJ whole genome shotgun (WGS) entry which is preliminary data.</text>
</comment>
<name>A0A699JN75_TANCI</name>
<evidence type="ECO:0000313" key="2">
    <source>
        <dbReference type="EMBL" id="GFA44617.1"/>
    </source>
</evidence>
<sequence>YDVGMLVNVDEFFAGFEVEPWIEAKEREKKVELSADEQSLGEEDASKQRRNMADIDANAKITLVDETVKDQGRIEEIVSTAAPITTADVTPNELTMAEALVEIKKSKPKGATTTTTTTTVTIHVPDSTRPKARGVVKQKQSETLTTTTTIQISSKVQDQGKGIMVEKPLKMEKKDQISFDEQEARRLQAKIDEQDRLAEEKAQLIEDENYMKKSNKKEQRTKPPTKAQKRNRMCVYLKNMARFTHKQLKNKNFDEVLKSFDKTMSWINSFVPIDFEVVKDKTVLTQESSSKRVGDKLDQERSKKQKVKDDKESKELKRCLEIIPDDRDDITIYDIPLSIKTPIIDYKIYKEGKKSYFQLFGADGNSQMYYTFSKMLKNFDKEDLTVL</sequence>
<organism evidence="2">
    <name type="scientific">Tanacetum cinerariifolium</name>
    <name type="common">Dalmatian daisy</name>
    <name type="synonym">Chrysanthemum cinerariifolium</name>
    <dbReference type="NCBI Taxonomy" id="118510"/>
    <lineage>
        <taxon>Eukaryota</taxon>
        <taxon>Viridiplantae</taxon>
        <taxon>Streptophyta</taxon>
        <taxon>Embryophyta</taxon>
        <taxon>Tracheophyta</taxon>
        <taxon>Spermatophyta</taxon>
        <taxon>Magnoliopsida</taxon>
        <taxon>eudicotyledons</taxon>
        <taxon>Gunneridae</taxon>
        <taxon>Pentapetalae</taxon>
        <taxon>asterids</taxon>
        <taxon>campanulids</taxon>
        <taxon>Asterales</taxon>
        <taxon>Asteraceae</taxon>
        <taxon>Asteroideae</taxon>
        <taxon>Anthemideae</taxon>
        <taxon>Anthemidinae</taxon>
        <taxon>Tanacetum</taxon>
    </lineage>
</organism>
<feature type="region of interest" description="Disordered" evidence="1">
    <location>
        <begin position="203"/>
        <end position="230"/>
    </location>
</feature>
<feature type="region of interest" description="Disordered" evidence="1">
    <location>
        <begin position="27"/>
        <end position="51"/>
    </location>
</feature>
<accession>A0A699JN75</accession>
<evidence type="ECO:0000256" key="1">
    <source>
        <dbReference type="SAM" id="MobiDB-lite"/>
    </source>
</evidence>
<gene>
    <name evidence="2" type="ORF">Tci_616589</name>
</gene>
<dbReference type="EMBL" id="BKCJ010425468">
    <property type="protein sequence ID" value="GFA44617.1"/>
    <property type="molecule type" value="Genomic_DNA"/>
</dbReference>
<reference evidence="2" key="1">
    <citation type="journal article" date="2019" name="Sci. Rep.">
        <title>Draft genome of Tanacetum cinerariifolium, the natural source of mosquito coil.</title>
        <authorList>
            <person name="Yamashiro T."/>
            <person name="Shiraishi A."/>
            <person name="Satake H."/>
            <person name="Nakayama K."/>
        </authorList>
    </citation>
    <scope>NUCLEOTIDE SEQUENCE</scope>
</reference>